<evidence type="ECO:0000313" key="1">
    <source>
        <dbReference type="EMBL" id="UTZ31735.1"/>
    </source>
</evidence>
<keyword evidence="2" id="KW-1185">Reference proteome</keyword>
<sequence>MVNVLQHEQELETNDDWGDFGAVISQLEAEDQAQESPIEEPEAAQDNGEAIEGLLSVAFTVAEQATSILSDVDFEFPEKSKESVIEAAVPVFRKHGGTLMAMFGDYIEEATLLLAILGLIYASKKQLKAVKGRQDEQESQTAATA</sequence>
<accession>A0ABY5IBP4</accession>
<proteinExistence type="predicted"/>
<evidence type="ECO:0000313" key="2">
    <source>
        <dbReference type="Proteomes" id="UP001059912"/>
    </source>
</evidence>
<name>A0ABY5IBP4_9VIBR</name>
<protein>
    <submittedName>
        <fullName evidence="1">Uncharacterized protein</fullName>
    </submittedName>
</protein>
<organism evidence="1 2">
    <name type="scientific">Vibrio campbellii</name>
    <dbReference type="NCBI Taxonomy" id="680"/>
    <lineage>
        <taxon>Bacteria</taxon>
        <taxon>Pseudomonadati</taxon>
        <taxon>Pseudomonadota</taxon>
        <taxon>Gammaproteobacteria</taxon>
        <taxon>Vibrionales</taxon>
        <taxon>Vibrionaceae</taxon>
        <taxon>Vibrio</taxon>
    </lineage>
</organism>
<dbReference type="Proteomes" id="UP001059912">
    <property type="component" value="Chromosome 1"/>
</dbReference>
<reference evidence="1" key="1">
    <citation type="submission" date="2020-03" db="EMBL/GenBank/DDBJ databases">
        <title>Five strains of Vibrio campbellii isolated from Mariana Trench.</title>
        <authorList>
            <person name="Liang J."/>
            <person name="Zhang X.-H."/>
        </authorList>
    </citation>
    <scope>NUCLEOTIDE SEQUENCE</scope>
    <source>
        <strain evidence="1">LJC013</strain>
    </source>
</reference>
<gene>
    <name evidence="1" type="ORF">HB762_10185</name>
</gene>
<dbReference type="EMBL" id="CP050470">
    <property type="protein sequence ID" value="UTZ31735.1"/>
    <property type="molecule type" value="Genomic_DNA"/>
</dbReference>
<dbReference type="RefSeq" id="WP_255898225.1">
    <property type="nucleotide sequence ID" value="NZ_CP050470.1"/>
</dbReference>